<dbReference type="InterPro" id="IPR036610">
    <property type="entry name" value="PEBP-like_sf"/>
</dbReference>
<reference evidence="2" key="1">
    <citation type="journal article" date="2017" name="Nat. Commun.">
        <title>The asparagus genome sheds light on the origin and evolution of a young Y chromosome.</title>
        <authorList>
            <person name="Harkess A."/>
            <person name="Zhou J."/>
            <person name="Xu C."/>
            <person name="Bowers J.E."/>
            <person name="Van der Hulst R."/>
            <person name="Ayyampalayam S."/>
            <person name="Mercati F."/>
            <person name="Riccardi P."/>
            <person name="McKain M.R."/>
            <person name="Kakrana A."/>
            <person name="Tang H."/>
            <person name="Ray J."/>
            <person name="Groenendijk J."/>
            <person name="Arikit S."/>
            <person name="Mathioni S.M."/>
            <person name="Nakano M."/>
            <person name="Shan H."/>
            <person name="Telgmann-Rauber A."/>
            <person name="Kanno A."/>
            <person name="Yue Z."/>
            <person name="Chen H."/>
            <person name="Li W."/>
            <person name="Chen Y."/>
            <person name="Xu X."/>
            <person name="Zhang Y."/>
            <person name="Luo S."/>
            <person name="Chen H."/>
            <person name="Gao J."/>
            <person name="Mao Z."/>
            <person name="Pires J.C."/>
            <person name="Luo M."/>
            <person name="Kudrna D."/>
            <person name="Wing R.A."/>
            <person name="Meyers B.C."/>
            <person name="Yi K."/>
            <person name="Kong H."/>
            <person name="Lavrijsen P."/>
            <person name="Sunseri F."/>
            <person name="Falavigna A."/>
            <person name="Ye Y."/>
            <person name="Leebens-Mack J.H."/>
            <person name="Chen G."/>
        </authorList>
    </citation>
    <scope>NUCLEOTIDE SEQUENCE [LARGE SCALE GENOMIC DNA]</scope>
    <source>
        <strain evidence="2">cv. DH0086</strain>
    </source>
</reference>
<protein>
    <submittedName>
        <fullName evidence="1">Uncharacterized protein</fullName>
    </submittedName>
</protein>
<dbReference type="EMBL" id="CM007390">
    <property type="protein sequence ID" value="ONK56842.1"/>
    <property type="molecule type" value="Genomic_DNA"/>
</dbReference>
<accession>A0A5P1E2H9</accession>
<name>A0A5P1E2H9_ASPOF</name>
<dbReference type="PANTHER" id="PTHR11362:SF98">
    <property type="entry name" value="PROTEIN FLOWERING LOCUS T"/>
    <property type="match status" value="1"/>
</dbReference>
<dbReference type="Gene3D" id="3.90.280.10">
    <property type="entry name" value="PEBP-like"/>
    <property type="match status" value="1"/>
</dbReference>
<dbReference type="SUPFAM" id="SSF49777">
    <property type="entry name" value="PEBP-like"/>
    <property type="match status" value="1"/>
</dbReference>
<dbReference type="AlphaFoldDB" id="A0A5P1E2H9"/>
<dbReference type="InterPro" id="IPR035810">
    <property type="entry name" value="PEBP_euk"/>
</dbReference>
<sequence>MCVRVDRVPVNQSGVLDLSAGSSKSSGPKGVLDRVPMDVQLGFLDLNAGSSKFQSPRSKGVLDLSKLKSPGSNGDLSKRQFSGFLDSNGGVLKSPGSNGDLSKRQFSGFLDSNGVLDRNKQSTGSSSSVRVSWADEVDLRKDKEDFQLNSPFSLNTDQAVEEASTILNSELNSKFLVLLQIESMSRDRTPRDPLVLGQIIGDVVDPFVKSASMRVVFGDKEVTNGTRLRQIDVASPPRVTIEGRDASTLYTVVMVNPDAPTPTNPTHREYLHWLVTDIPETVDASHGPSQRIKQLDGGCLPSTARDMHPYYLE</sequence>
<dbReference type="Pfam" id="PF01161">
    <property type="entry name" value="PBP"/>
    <property type="match status" value="1"/>
</dbReference>
<dbReference type="InterPro" id="IPR008914">
    <property type="entry name" value="PEBP"/>
</dbReference>
<organism evidence="1 2">
    <name type="scientific">Asparagus officinalis</name>
    <name type="common">Garden asparagus</name>
    <dbReference type="NCBI Taxonomy" id="4686"/>
    <lineage>
        <taxon>Eukaryota</taxon>
        <taxon>Viridiplantae</taxon>
        <taxon>Streptophyta</taxon>
        <taxon>Embryophyta</taxon>
        <taxon>Tracheophyta</taxon>
        <taxon>Spermatophyta</taxon>
        <taxon>Magnoliopsida</taxon>
        <taxon>Liliopsida</taxon>
        <taxon>Asparagales</taxon>
        <taxon>Asparagaceae</taxon>
        <taxon>Asparagoideae</taxon>
        <taxon>Asparagus</taxon>
    </lineage>
</organism>
<dbReference type="Proteomes" id="UP000243459">
    <property type="component" value="Chromosome 10"/>
</dbReference>
<dbReference type="PANTHER" id="PTHR11362">
    <property type="entry name" value="PHOSPHATIDYLETHANOLAMINE-BINDING PROTEIN"/>
    <property type="match status" value="1"/>
</dbReference>
<dbReference type="CDD" id="cd00866">
    <property type="entry name" value="PEBP_euk"/>
    <property type="match status" value="1"/>
</dbReference>
<keyword evidence="2" id="KW-1185">Reference proteome</keyword>
<evidence type="ECO:0000313" key="2">
    <source>
        <dbReference type="Proteomes" id="UP000243459"/>
    </source>
</evidence>
<dbReference type="Gramene" id="ONK56842">
    <property type="protein sequence ID" value="ONK56842"/>
    <property type="gene ID" value="A4U43_C10F13670"/>
</dbReference>
<evidence type="ECO:0000313" key="1">
    <source>
        <dbReference type="EMBL" id="ONK56842.1"/>
    </source>
</evidence>
<gene>
    <name evidence="1" type="ORF">A4U43_C10F13670</name>
</gene>
<proteinExistence type="predicted"/>